<dbReference type="Proteomes" id="UP000580250">
    <property type="component" value="Unassembled WGS sequence"/>
</dbReference>
<comment type="catalytic activity">
    <reaction evidence="5">
        <text>Couples ATP hydrolysis with the unwinding of duplex DNA by translocating in the 3'-5' direction.</text>
        <dbReference type="EC" id="5.6.2.4"/>
    </reaction>
</comment>
<dbReference type="EC" id="5.6.2.4" evidence="6"/>
<sequence>MSEKRRQINQDKWMNGKIRLLCATTAFGMGIDKENVRFVVHYSIPRSLMDFTQESGRAGRDGEPSECILLYDFNDQFRILREIKEGFESTSFKQIKLNNLLKVLNYCEKYCDDYNKNNEELSSSILPPNRFAKIKNLIEPFNEKEINIVCIILEKIDQIGNVKLKNLFQFFEQQNYCSEINYEKIIRQIILCGYLRISLLTNSFKRPLPLLSISLKGFALLEQFKILIESREEFIKLNKELEVYLIKYNNEIEEDEEEGDEGEELSIKLTNNLDLLDNYFVMSSHC</sequence>
<dbReference type="SUPFAM" id="SSF52540">
    <property type="entry name" value="P-loop containing nucleoside triphosphate hydrolases"/>
    <property type="match status" value="1"/>
</dbReference>
<keyword evidence="3" id="KW-0413">Isomerase</keyword>
<feature type="domain" description="Helicase C-terminal" evidence="9">
    <location>
        <begin position="1"/>
        <end position="103"/>
    </location>
</feature>
<keyword evidence="8" id="KW-0175">Coiled coil</keyword>
<evidence type="ECO:0000256" key="1">
    <source>
        <dbReference type="ARBA" id="ARBA00005446"/>
    </source>
</evidence>
<name>A0A6V7XCG8_MELEN</name>
<reference evidence="10 11" key="1">
    <citation type="submission" date="2020-08" db="EMBL/GenBank/DDBJ databases">
        <authorList>
            <person name="Koutsovoulos G."/>
            <person name="Danchin GJ E."/>
        </authorList>
    </citation>
    <scope>NUCLEOTIDE SEQUENCE [LARGE SCALE GENOMIC DNA]</scope>
</reference>
<dbReference type="GO" id="GO:0005694">
    <property type="term" value="C:chromosome"/>
    <property type="evidence" value="ECO:0007669"/>
    <property type="project" value="TreeGrafter"/>
</dbReference>
<keyword evidence="4" id="KW-0539">Nucleus</keyword>
<dbReference type="OrthoDB" id="10261556at2759"/>
<dbReference type="GO" id="GO:0009378">
    <property type="term" value="F:four-way junction helicase activity"/>
    <property type="evidence" value="ECO:0007669"/>
    <property type="project" value="TreeGrafter"/>
</dbReference>
<feature type="coiled-coil region" evidence="8">
    <location>
        <begin position="238"/>
        <end position="265"/>
    </location>
</feature>
<dbReference type="GO" id="GO:0043138">
    <property type="term" value="F:3'-5' DNA helicase activity"/>
    <property type="evidence" value="ECO:0007669"/>
    <property type="project" value="UniProtKB-EC"/>
</dbReference>
<gene>
    <name evidence="10" type="ORF">MENT_LOCUS50152</name>
</gene>
<organism evidence="10 11">
    <name type="scientific">Meloidogyne enterolobii</name>
    <name type="common">Root-knot nematode worm</name>
    <name type="synonym">Meloidogyne mayaguensis</name>
    <dbReference type="NCBI Taxonomy" id="390850"/>
    <lineage>
        <taxon>Eukaryota</taxon>
        <taxon>Metazoa</taxon>
        <taxon>Ecdysozoa</taxon>
        <taxon>Nematoda</taxon>
        <taxon>Chromadorea</taxon>
        <taxon>Rhabditida</taxon>
        <taxon>Tylenchina</taxon>
        <taxon>Tylenchomorpha</taxon>
        <taxon>Tylenchoidea</taxon>
        <taxon>Meloidogynidae</taxon>
        <taxon>Meloidogyninae</taxon>
        <taxon>Meloidogyne</taxon>
    </lineage>
</organism>
<dbReference type="AlphaFoldDB" id="A0A6V7XCG8"/>
<dbReference type="EMBL" id="CAJEWN010001378">
    <property type="protein sequence ID" value="CAD2196948.1"/>
    <property type="molecule type" value="Genomic_DNA"/>
</dbReference>
<evidence type="ECO:0000256" key="2">
    <source>
        <dbReference type="ARBA" id="ARBA00023125"/>
    </source>
</evidence>
<evidence type="ECO:0000256" key="5">
    <source>
        <dbReference type="ARBA" id="ARBA00034617"/>
    </source>
</evidence>
<evidence type="ECO:0000313" key="10">
    <source>
        <dbReference type="EMBL" id="CAD2196948.1"/>
    </source>
</evidence>
<dbReference type="SMART" id="SM00490">
    <property type="entry name" value="HELICc"/>
    <property type="match status" value="1"/>
</dbReference>
<evidence type="ECO:0000313" key="11">
    <source>
        <dbReference type="Proteomes" id="UP000580250"/>
    </source>
</evidence>
<keyword evidence="2" id="KW-0238">DNA-binding</keyword>
<evidence type="ECO:0000259" key="9">
    <source>
        <dbReference type="PROSITE" id="PS51194"/>
    </source>
</evidence>
<dbReference type="Pfam" id="PF00271">
    <property type="entry name" value="Helicase_C"/>
    <property type="match status" value="1"/>
</dbReference>
<dbReference type="GO" id="GO:0003677">
    <property type="term" value="F:DNA binding"/>
    <property type="evidence" value="ECO:0007669"/>
    <property type="project" value="UniProtKB-KW"/>
</dbReference>
<evidence type="ECO:0000256" key="6">
    <source>
        <dbReference type="ARBA" id="ARBA00034808"/>
    </source>
</evidence>
<dbReference type="GO" id="GO:0000724">
    <property type="term" value="P:double-strand break repair via homologous recombination"/>
    <property type="evidence" value="ECO:0007669"/>
    <property type="project" value="TreeGrafter"/>
</dbReference>
<evidence type="ECO:0000256" key="4">
    <source>
        <dbReference type="ARBA" id="ARBA00023242"/>
    </source>
</evidence>
<comment type="similarity">
    <text evidence="1">Belongs to the helicase family. RecQ subfamily.</text>
</comment>
<evidence type="ECO:0000256" key="3">
    <source>
        <dbReference type="ARBA" id="ARBA00023235"/>
    </source>
</evidence>
<dbReference type="InterPro" id="IPR001650">
    <property type="entry name" value="Helicase_C-like"/>
</dbReference>
<evidence type="ECO:0000256" key="7">
    <source>
        <dbReference type="ARBA" id="ARBA00044542"/>
    </source>
</evidence>
<protein>
    <recommendedName>
        <fullName evidence="6">DNA 3'-5' helicase</fullName>
        <ecNumber evidence="6">5.6.2.4</ecNumber>
    </recommendedName>
    <alternativeName>
        <fullName evidence="7">DNA 3'-5' helicase BLM</fullName>
    </alternativeName>
</protein>
<dbReference type="PANTHER" id="PTHR13710">
    <property type="entry name" value="DNA HELICASE RECQ FAMILY MEMBER"/>
    <property type="match status" value="1"/>
</dbReference>
<dbReference type="PROSITE" id="PS51194">
    <property type="entry name" value="HELICASE_CTER"/>
    <property type="match status" value="1"/>
</dbReference>
<dbReference type="GO" id="GO:0005634">
    <property type="term" value="C:nucleus"/>
    <property type="evidence" value="ECO:0007669"/>
    <property type="project" value="TreeGrafter"/>
</dbReference>
<dbReference type="GO" id="GO:0005737">
    <property type="term" value="C:cytoplasm"/>
    <property type="evidence" value="ECO:0007669"/>
    <property type="project" value="TreeGrafter"/>
</dbReference>
<evidence type="ECO:0000256" key="8">
    <source>
        <dbReference type="SAM" id="Coils"/>
    </source>
</evidence>
<dbReference type="PANTHER" id="PTHR13710:SF153">
    <property type="entry name" value="RECQ-LIKE DNA HELICASE BLM"/>
    <property type="match status" value="1"/>
</dbReference>
<dbReference type="Gene3D" id="3.40.50.300">
    <property type="entry name" value="P-loop containing nucleotide triphosphate hydrolases"/>
    <property type="match status" value="1"/>
</dbReference>
<dbReference type="InterPro" id="IPR027417">
    <property type="entry name" value="P-loop_NTPase"/>
</dbReference>
<accession>A0A6V7XCG8</accession>
<comment type="caution">
    <text evidence="10">The sequence shown here is derived from an EMBL/GenBank/DDBJ whole genome shotgun (WGS) entry which is preliminary data.</text>
</comment>
<proteinExistence type="inferred from homology"/>